<dbReference type="EMBL" id="AWSV01000116">
    <property type="protein sequence ID" value="ERI84705.1"/>
    <property type="molecule type" value="Genomic_DNA"/>
</dbReference>
<protein>
    <submittedName>
        <fullName evidence="1">Uncharacterized protein</fullName>
    </submittedName>
</protein>
<comment type="caution">
    <text evidence="1">The sequence shown here is derived from an EMBL/GenBank/DDBJ whole genome shotgun (WGS) entry which is preliminary data.</text>
</comment>
<gene>
    <name evidence="1" type="ORF">HMPREF1981_02181</name>
</gene>
<name>U2CJJ8_9BACE</name>
<dbReference type="Proteomes" id="UP000016496">
    <property type="component" value="Unassembled WGS sequence"/>
</dbReference>
<reference evidence="1 2" key="1">
    <citation type="submission" date="2013-08" db="EMBL/GenBank/DDBJ databases">
        <authorList>
            <person name="Weinstock G."/>
            <person name="Sodergren E."/>
            <person name="Wylie T."/>
            <person name="Fulton L."/>
            <person name="Fulton R."/>
            <person name="Fronick C."/>
            <person name="O'Laughlin M."/>
            <person name="Godfrey J."/>
            <person name="Miner T."/>
            <person name="Herter B."/>
            <person name="Appelbaum E."/>
            <person name="Cordes M."/>
            <person name="Lek S."/>
            <person name="Wollam A."/>
            <person name="Pepin K.H."/>
            <person name="Palsikar V.B."/>
            <person name="Mitreva M."/>
            <person name="Wilson R.K."/>
        </authorList>
    </citation>
    <scope>NUCLEOTIDE SEQUENCE [LARGE SCALE GENOMIC DNA]</scope>
    <source>
        <strain evidence="1 2">F0041</strain>
    </source>
</reference>
<evidence type="ECO:0000313" key="2">
    <source>
        <dbReference type="Proteomes" id="UP000016496"/>
    </source>
</evidence>
<proteinExistence type="predicted"/>
<evidence type="ECO:0000313" key="1">
    <source>
        <dbReference type="EMBL" id="ERI84705.1"/>
    </source>
</evidence>
<organism evidence="1 2">
    <name type="scientific">Bacteroides pyogenes F0041</name>
    <dbReference type="NCBI Taxonomy" id="1321819"/>
    <lineage>
        <taxon>Bacteria</taxon>
        <taxon>Pseudomonadati</taxon>
        <taxon>Bacteroidota</taxon>
        <taxon>Bacteroidia</taxon>
        <taxon>Bacteroidales</taxon>
        <taxon>Bacteroidaceae</taxon>
        <taxon>Bacteroides</taxon>
    </lineage>
</organism>
<accession>U2CJJ8</accession>
<dbReference type="AlphaFoldDB" id="U2CJJ8"/>
<sequence>MNTSIFILFFCPLVKICSQNYNILPYKPLFYQEITSCVHLFFSLLALSGRI</sequence>
<dbReference type="HOGENOM" id="CLU_3095726_0_0_10"/>